<evidence type="ECO:0000256" key="11">
    <source>
        <dbReference type="SAM" id="Phobius"/>
    </source>
</evidence>
<keyword evidence="5" id="KW-0256">Endoplasmic reticulum</keyword>
<feature type="transmembrane region" description="Helical" evidence="11">
    <location>
        <begin position="30"/>
        <end position="52"/>
    </location>
</feature>
<feature type="transmembrane region" description="Helical" evidence="11">
    <location>
        <begin position="6"/>
        <end position="23"/>
    </location>
</feature>
<reference evidence="12 13" key="1">
    <citation type="submission" date="2020-04" db="EMBL/GenBank/DDBJ databases">
        <title>Perkinsus olseni comparative genomics.</title>
        <authorList>
            <person name="Bogema D.R."/>
        </authorList>
    </citation>
    <scope>NUCLEOTIDE SEQUENCE [LARGE SCALE GENOMIC DNA]</scope>
    <source>
        <strain evidence="12 13">ATCC PRA-207</strain>
    </source>
</reference>
<proteinExistence type="inferred from homology"/>
<feature type="transmembrane region" description="Helical" evidence="11">
    <location>
        <begin position="182"/>
        <end position="202"/>
    </location>
</feature>
<evidence type="ECO:0000256" key="10">
    <source>
        <dbReference type="ARBA" id="ARBA00023170"/>
    </source>
</evidence>
<keyword evidence="6" id="KW-0931">ER-Golgi transport</keyword>
<feature type="transmembrane region" description="Helical" evidence="11">
    <location>
        <begin position="123"/>
        <end position="144"/>
    </location>
</feature>
<dbReference type="OMA" id="DIMFIWI"/>
<evidence type="ECO:0000256" key="5">
    <source>
        <dbReference type="ARBA" id="ARBA00022824"/>
    </source>
</evidence>
<name>A0A7J6R6N1_PEROL</name>
<comment type="subcellular location">
    <subcellularLocation>
        <location evidence="1">Endoplasmic reticulum membrane</location>
        <topology evidence="1">Multi-pass membrane protein</topology>
    </subcellularLocation>
</comment>
<keyword evidence="7" id="KW-0653">Protein transport</keyword>
<organism evidence="12 13">
    <name type="scientific">Perkinsus olseni</name>
    <name type="common">Perkinsus atlanticus</name>
    <dbReference type="NCBI Taxonomy" id="32597"/>
    <lineage>
        <taxon>Eukaryota</taxon>
        <taxon>Sar</taxon>
        <taxon>Alveolata</taxon>
        <taxon>Perkinsozoa</taxon>
        <taxon>Perkinsea</taxon>
        <taxon>Perkinsida</taxon>
        <taxon>Perkinsidae</taxon>
        <taxon>Perkinsus</taxon>
    </lineage>
</organism>
<keyword evidence="4 11" id="KW-0812">Transmembrane</keyword>
<dbReference type="Proteomes" id="UP000553632">
    <property type="component" value="Unassembled WGS sequence"/>
</dbReference>
<accession>A0A7J6R6N1</accession>
<evidence type="ECO:0000256" key="3">
    <source>
        <dbReference type="ARBA" id="ARBA00022448"/>
    </source>
</evidence>
<keyword evidence="13" id="KW-1185">Reference proteome</keyword>
<evidence type="ECO:0000256" key="4">
    <source>
        <dbReference type="ARBA" id="ARBA00022692"/>
    </source>
</evidence>
<feature type="transmembrane region" description="Helical" evidence="11">
    <location>
        <begin position="99"/>
        <end position="117"/>
    </location>
</feature>
<dbReference type="Pfam" id="PF00810">
    <property type="entry name" value="ER_lumen_recept"/>
    <property type="match status" value="1"/>
</dbReference>
<evidence type="ECO:0000256" key="1">
    <source>
        <dbReference type="ARBA" id="ARBA00004477"/>
    </source>
</evidence>
<keyword evidence="10" id="KW-0675">Receptor</keyword>
<evidence type="ECO:0000256" key="2">
    <source>
        <dbReference type="ARBA" id="ARBA00010120"/>
    </source>
</evidence>
<dbReference type="GO" id="GO:0015031">
    <property type="term" value="P:protein transport"/>
    <property type="evidence" value="ECO:0007669"/>
    <property type="project" value="UniProtKB-KW"/>
</dbReference>
<dbReference type="GO" id="GO:0005789">
    <property type="term" value="C:endoplasmic reticulum membrane"/>
    <property type="evidence" value="ECO:0007669"/>
    <property type="project" value="UniProtKB-SubCell"/>
</dbReference>
<evidence type="ECO:0000256" key="8">
    <source>
        <dbReference type="ARBA" id="ARBA00022989"/>
    </source>
</evidence>
<evidence type="ECO:0008006" key="14">
    <source>
        <dbReference type="Google" id="ProtNLM"/>
    </source>
</evidence>
<comment type="similarity">
    <text evidence="2">Belongs to the ERD2 family.</text>
</comment>
<dbReference type="EMBL" id="JABANO010028169">
    <property type="protein sequence ID" value="KAF4715626.1"/>
    <property type="molecule type" value="Genomic_DNA"/>
</dbReference>
<keyword evidence="8 11" id="KW-1133">Transmembrane helix</keyword>
<evidence type="ECO:0000256" key="9">
    <source>
        <dbReference type="ARBA" id="ARBA00023136"/>
    </source>
</evidence>
<dbReference type="GO" id="GO:0046923">
    <property type="term" value="F:ER retention sequence binding"/>
    <property type="evidence" value="ECO:0007669"/>
    <property type="project" value="InterPro"/>
</dbReference>
<evidence type="ECO:0000256" key="7">
    <source>
        <dbReference type="ARBA" id="ARBA00022927"/>
    </source>
</evidence>
<gene>
    <name evidence="12" type="ORF">FOZ63_008565</name>
</gene>
<keyword evidence="3" id="KW-0813">Transport</keyword>
<dbReference type="PANTHER" id="PTHR10585">
    <property type="entry name" value="ER LUMEN PROTEIN RETAINING RECEPTOR"/>
    <property type="match status" value="1"/>
</dbReference>
<sequence>MEDVFLFELGYGIQLAAALLLLYRISTMKNIYGLSIDTQVCFLMGTLSRFIWMMDTRLVETWFSYLELWFNLAVQLALCYYCYIYWYTTTMHAPRYLRAPVLALVALLLAFLFHPGYEWVSGQVLVSFTMYIEAMGLIPQLWLMRKMMDIEPITSHYVGLLVISRAVRMVFWGVLYMQGEHFLCLFMADLLHTVFCADYLYLWCKKLRTGGRLVYAL</sequence>
<keyword evidence="9 11" id="KW-0472">Membrane</keyword>
<evidence type="ECO:0000313" key="13">
    <source>
        <dbReference type="Proteomes" id="UP000553632"/>
    </source>
</evidence>
<dbReference type="GO" id="GO:0006621">
    <property type="term" value="P:protein retention in ER lumen"/>
    <property type="evidence" value="ECO:0007669"/>
    <property type="project" value="InterPro"/>
</dbReference>
<dbReference type="PRINTS" id="PR00660">
    <property type="entry name" value="ERLUMENR"/>
</dbReference>
<protein>
    <recommendedName>
        <fullName evidence="14">ER lumen protein-retaining receptor</fullName>
    </recommendedName>
</protein>
<dbReference type="GO" id="GO:0016192">
    <property type="term" value="P:vesicle-mediated transport"/>
    <property type="evidence" value="ECO:0007669"/>
    <property type="project" value="UniProtKB-KW"/>
</dbReference>
<evidence type="ECO:0000256" key="6">
    <source>
        <dbReference type="ARBA" id="ARBA00022892"/>
    </source>
</evidence>
<dbReference type="InterPro" id="IPR000133">
    <property type="entry name" value="ER_ret_rcpt"/>
</dbReference>
<comment type="caution">
    <text evidence="12">The sequence shown here is derived from an EMBL/GenBank/DDBJ whole genome shotgun (WGS) entry which is preliminary data.</text>
</comment>
<feature type="transmembrane region" description="Helical" evidence="11">
    <location>
        <begin position="68"/>
        <end position="87"/>
    </location>
</feature>
<evidence type="ECO:0000313" key="12">
    <source>
        <dbReference type="EMBL" id="KAF4715626.1"/>
    </source>
</evidence>
<feature type="transmembrane region" description="Helical" evidence="11">
    <location>
        <begin position="156"/>
        <end position="176"/>
    </location>
</feature>
<dbReference type="AlphaFoldDB" id="A0A7J6R6N1"/>